<keyword evidence="3" id="KW-1185">Reference proteome</keyword>
<dbReference type="CDD" id="cd00303">
    <property type="entry name" value="retropepsin_like"/>
    <property type="match status" value="1"/>
</dbReference>
<protein>
    <submittedName>
        <fullName evidence="2">Uncharacterized protein</fullName>
    </submittedName>
</protein>
<dbReference type="EMBL" id="BAABME010002082">
    <property type="protein sequence ID" value="GAA0152932.1"/>
    <property type="molecule type" value="Genomic_DNA"/>
</dbReference>
<gene>
    <name evidence="2" type="ORF">LIER_11290</name>
</gene>
<dbReference type="PANTHER" id="PTHR33240:SF15">
    <property type="entry name" value="GAG-PRO-LIKE PROTEIN"/>
    <property type="match status" value="1"/>
</dbReference>
<dbReference type="PANTHER" id="PTHR33240">
    <property type="entry name" value="OS08G0508500 PROTEIN"/>
    <property type="match status" value="1"/>
</dbReference>
<name>A0AAV3PME8_LITER</name>
<organism evidence="2 3">
    <name type="scientific">Lithospermum erythrorhizon</name>
    <name type="common">Purple gromwell</name>
    <name type="synonym">Lithospermum officinale var. erythrorhizon</name>
    <dbReference type="NCBI Taxonomy" id="34254"/>
    <lineage>
        <taxon>Eukaryota</taxon>
        <taxon>Viridiplantae</taxon>
        <taxon>Streptophyta</taxon>
        <taxon>Embryophyta</taxon>
        <taxon>Tracheophyta</taxon>
        <taxon>Spermatophyta</taxon>
        <taxon>Magnoliopsida</taxon>
        <taxon>eudicotyledons</taxon>
        <taxon>Gunneridae</taxon>
        <taxon>Pentapetalae</taxon>
        <taxon>asterids</taxon>
        <taxon>lamiids</taxon>
        <taxon>Boraginales</taxon>
        <taxon>Boraginaceae</taxon>
        <taxon>Boraginoideae</taxon>
        <taxon>Lithospermeae</taxon>
        <taxon>Lithospermum</taxon>
    </lineage>
</organism>
<evidence type="ECO:0000313" key="2">
    <source>
        <dbReference type="EMBL" id="GAA0152932.1"/>
    </source>
</evidence>
<evidence type="ECO:0000256" key="1">
    <source>
        <dbReference type="SAM" id="MobiDB-lite"/>
    </source>
</evidence>
<dbReference type="Proteomes" id="UP001454036">
    <property type="component" value="Unassembled WGS sequence"/>
</dbReference>
<dbReference type="SUPFAM" id="SSF50630">
    <property type="entry name" value="Acid proteases"/>
    <property type="match status" value="1"/>
</dbReference>
<feature type="compositionally biased region" description="Basic and acidic residues" evidence="1">
    <location>
        <begin position="1"/>
        <end position="29"/>
    </location>
</feature>
<dbReference type="AlphaFoldDB" id="A0AAV3PME8"/>
<reference evidence="2 3" key="1">
    <citation type="submission" date="2024-01" db="EMBL/GenBank/DDBJ databases">
        <title>The complete chloroplast genome sequence of Lithospermum erythrorhizon: insights into the phylogenetic relationship among Boraginaceae species and the maternal lineages of purple gromwells.</title>
        <authorList>
            <person name="Okada T."/>
            <person name="Watanabe K."/>
        </authorList>
    </citation>
    <scope>NUCLEOTIDE SEQUENCE [LARGE SCALE GENOMIC DNA]</scope>
</reference>
<feature type="region of interest" description="Disordered" evidence="1">
    <location>
        <begin position="1"/>
        <end position="54"/>
    </location>
</feature>
<dbReference type="InterPro" id="IPR021109">
    <property type="entry name" value="Peptidase_aspartic_dom_sf"/>
</dbReference>
<feature type="region of interest" description="Disordered" evidence="1">
    <location>
        <begin position="230"/>
        <end position="274"/>
    </location>
</feature>
<evidence type="ECO:0000313" key="3">
    <source>
        <dbReference type="Proteomes" id="UP001454036"/>
    </source>
</evidence>
<dbReference type="Gene3D" id="2.40.70.10">
    <property type="entry name" value="Acid Proteases"/>
    <property type="match status" value="1"/>
</dbReference>
<proteinExistence type="predicted"/>
<comment type="caution">
    <text evidence="2">The sequence shown here is derived from an EMBL/GenBank/DDBJ whole genome shotgun (WGS) entry which is preliminary data.</text>
</comment>
<sequence length="286" mass="32266">MNAWMPREDSSRQFLKEFVERGDQHEAPRQNRRSPQTDNQGRAGGGDSRKSRKIRASREVYSIAETTVMKEELVGIELPYDDPVVIAPVIGNFTVERTLVDTGSSVDVLNLSTFYKLRLLRSLIKPLHIPLTGFTGHTIQVVGEVTLDFTVGKGTRISTIRAQLTIVDLEDSSYNRLIGRLILTVLHAIVSPVHLKMKFPTLGGIGETCGDQKKARICYQTSVLRLGISKSEPRRKQSRESHMEVNAIRNEDDNSPKETDSGKKSKPHEEVEEFPLNKERWIELFG</sequence>
<accession>A0AAV3PME8</accession>
<feature type="compositionally biased region" description="Basic and acidic residues" evidence="1">
    <location>
        <begin position="231"/>
        <end position="274"/>
    </location>
</feature>